<dbReference type="PANTHER" id="PTHR43401">
    <property type="entry name" value="L-THREONINE 3-DEHYDROGENASE"/>
    <property type="match status" value="1"/>
</dbReference>
<dbReference type="CDD" id="cd08233">
    <property type="entry name" value="butanediol_DH_like"/>
    <property type="match status" value="1"/>
</dbReference>
<evidence type="ECO:0000259" key="6">
    <source>
        <dbReference type="SMART" id="SM00829"/>
    </source>
</evidence>
<dbReference type="GO" id="GO:0008270">
    <property type="term" value="F:zinc ion binding"/>
    <property type="evidence" value="ECO:0007669"/>
    <property type="project" value="InterPro"/>
</dbReference>
<dbReference type="EMBL" id="RZNB01000008">
    <property type="protein sequence ID" value="RWZ46194.1"/>
    <property type="molecule type" value="Genomic_DNA"/>
</dbReference>
<dbReference type="AlphaFoldDB" id="A0A3S3Z0Y9"/>
<name>A0A3S3Z0Y9_9MICO</name>
<dbReference type="InterPro" id="IPR011032">
    <property type="entry name" value="GroES-like_sf"/>
</dbReference>
<evidence type="ECO:0000313" key="8">
    <source>
        <dbReference type="Proteomes" id="UP000288547"/>
    </source>
</evidence>
<comment type="cofactor">
    <cofactor evidence="1 5">
        <name>Zn(2+)</name>
        <dbReference type="ChEBI" id="CHEBI:29105"/>
    </cofactor>
</comment>
<dbReference type="Pfam" id="PF00107">
    <property type="entry name" value="ADH_zinc_N"/>
    <property type="match status" value="1"/>
</dbReference>
<feature type="domain" description="Enoyl reductase (ER)" evidence="6">
    <location>
        <begin position="7"/>
        <end position="347"/>
    </location>
</feature>
<dbReference type="InterPro" id="IPR002328">
    <property type="entry name" value="ADH_Zn_CS"/>
</dbReference>
<evidence type="ECO:0000313" key="7">
    <source>
        <dbReference type="EMBL" id="RWZ46194.1"/>
    </source>
</evidence>
<evidence type="ECO:0000256" key="1">
    <source>
        <dbReference type="ARBA" id="ARBA00001947"/>
    </source>
</evidence>
<keyword evidence="4" id="KW-0560">Oxidoreductase</keyword>
<dbReference type="InterPro" id="IPR013149">
    <property type="entry name" value="ADH-like_C"/>
</dbReference>
<evidence type="ECO:0000256" key="4">
    <source>
        <dbReference type="ARBA" id="ARBA00023002"/>
    </source>
</evidence>
<dbReference type="RefSeq" id="WP_128496226.1">
    <property type="nucleotide sequence ID" value="NZ_RZNB01000008.1"/>
</dbReference>
<dbReference type="GO" id="GO:0016491">
    <property type="term" value="F:oxidoreductase activity"/>
    <property type="evidence" value="ECO:0007669"/>
    <property type="project" value="UniProtKB-KW"/>
</dbReference>
<keyword evidence="3 5" id="KW-0862">Zinc</keyword>
<dbReference type="PROSITE" id="PS00059">
    <property type="entry name" value="ADH_ZINC"/>
    <property type="match status" value="1"/>
</dbReference>
<comment type="caution">
    <text evidence="7">The sequence shown here is derived from an EMBL/GenBank/DDBJ whole genome shotgun (WGS) entry which is preliminary data.</text>
</comment>
<dbReference type="SMART" id="SM00829">
    <property type="entry name" value="PKS_ER"/>
    <property type="match status" value="1"/>
</dbReference>
<dbReference type="InterPro" id="IPR020843">
    <property type="entry name" value="ER"/>
</dbReference>
<dbReference type="PANTHER" id="PTHR43401:SF2">
    <property type="entry name" value="L-THREONINE 3-DEHYDROGENASE"/>
    <property type="match status" value="1"/>
</dbReference>
<dbReference type="Gene3D" id="3.40.50.720">
    <property type="entry name" value="NAD(P)-binding Rossmann-like Domain"/>
    <property type="match status" value="1"/>
</dbReference>
<keyword evidence="8" id="KW-1185">Reference proteome</keyword>
<accession>A0A3S3Z0Y9</accession>
<reference evidence="7 8" key="1">
    <citation type="submission" date="2018-12" db="EMBL/GenBank/DDBJ databases">
        <authorList>
            <person name="Li F."/>
        </authorList>
    </citation>
    <scope>NUCLEOTIDE SEQUENCE [LARGE SCALE GENOMIC DNA]</scope>
    <source>
        <strain evidence="7 8">11W25H-1</strain>
    </source>
</reference>
<dbReference type="Proteomes" id="UP000288547">
    <property type="component" value="Unassembled WGS sequence"/>
</dbReference>
<evidence type="ECO:0000256" key="3">
    <source>
        <dbReference type="ARBA" id="ARBA00022833"/>
    </source>
</evidence>
<comment type="similarity">
    <text evidence="5">Belongs to the zinc-containing alcohol dehydrogenase family.</text>
</comment>
<protein>
    <submittedName>
        <fullName evidence="7">2,3-butanediol dehydrogenase</fullName>
    </submittedName>
</protein>
<evidence type="ECO:0000256" key="2">
    <source>
        <dbReference type="ARBA" id="ARBA00022723"/>
    </source>
</evidence>
<proteinExistence type="inferred from homology"/>
<sequence length="353" mass="36550">MKAAVFHAKEDLRIEDVPEPAPGRGMVKLRNAFAGICGSDLHVYYSPEASGLDFTKPHPVTGSTPPQVLGHEFSGTVVELGEGVTNVSVGDRVAVWPVYYCGECAACEKGAFNACTRIGFHGLTSDGGGMAEFTTVPAEKLHVLPENVDLTLGALVEPMAVAWHAVERSRVQPGQTALIAGAGPIGIGVWFALRAHGVETIIVSEPSESRRAAIGAVGADLLVDPTSEDLAARVRDATGGRGVDVAFDAAGAGAAVTSAIANLTPLGRVVVVALHERGFEFNPTMLVMAETEIAGTLGYTQADFDAVIAAMADGAYDTTGWVTTVGLDAVVDSLAELRAGRGMKVLVSADPES</sequence>
<dbReference type="SUPFAM" id="SSF50129">
    <property type="entry name" value="GroES-like"/>
    <property type="match status" value="1"/>
</dbReference>
<dbReference type="InterPro" id="IPR013154">
    <property type="entry name" value="ADH-like_N"/>
</dbReference>
<dbReference type="SUPFAM" id="SSF51735">
    <property type="entry name" value="NAD(P)-binding Rossmann-fold domains"/>
    <property type="match status" value="1"/>
</dbReference>
<dbReference type="OrthoDB" id="9797931at2"/>
<organism evidence="7 8">
    <name type="scientific">Labedella phragmitis</name>
    <dbReference type="NCBI Taxonomy" id="2498849"/>
    <lineage>
        <taxon>Bacteria</taxon>
        <taxon>Bacillati</taxon>
        <taxon>Actinomycetota</taxon>
        <taxon>Actinomycetes</taxon>
        <taxon>Micrococcales</taxon>
        <taxon>Microbacteriaceae</taxon>
        <taxon>Labedella</taxon>
    </lineage>
</organism>
<evidence type="ECO:0000256" key="5">
    <source>
        <dbReference type="RuleBase" id="RU361277"/>
    </source>
</evidence>
<dbReference type="Pfam" id="PF08240">
    <property type="entry name" value="ADH_N"/>
    <property type="match status" value="1"/>
</dbReference>
<keyword evidence="2 5" id="KW-0479">Metal-binding</keyword>
<dbReference type="InterPro" id="IPR036291">
    <property type="entry name" value="NAD(P)-bd_dom_sf"/>
</dbReference>
<dbReference type="Gene3D" id="3.90.180.10">
    <property type="entry name" value="Medium-chain alcohol dehydrogenases, catalytic domain"/>
    <property type="match status" value="1"/>
</dbReference>
<gene>
    <name evidence="7" type="ORF">ELQ90_15595</name>
</gene>
<dbReference type="InterPro" id="IPR050129">
    <property type="entry name" value="Zn_alcohol_dh"/>
</dbReference>